<proteinExistence type="predicted"/>
<dbReference type="RefSeq" id="WP_343903364.1">
    <property type="nucleotide sequence ID" value="NZ_BAAAIS010000001.1"/>
</dbReference>
<feature type="transmembrane region" description="Helical" evidence="2">
    <location>
        <begin position="130"/>
        <end position="151"/>
    </location>
</feature>
<accession>A0ABW4PW91</accession>
<feature type="transmembrane region" description="Helical" evidence="2">
    <location>
        <begin position="163"/>
        <end position="182"/>
    </location>
</feature>
<gene>
    <name evidence="3" type="ORF">ACFSDA_01165</name>
</gene>
<keyword evidence="2" id="KW-0472">Membrane</keyword>
<reference evidence="4" key="1">
    <citation type="journal article" date="2019" name="Int. J. Syst. Evol. Microbiol.">
        <title>The Global Catalogue of Microorganisms (GCM) 10K type strain sequencing project: providing services to taxonomists for standard genome sequencing and annotation.</title>
        <authorList>
            <consortium name="The Broad Institute Genomics Platform"/>
            <consortium name="The Broad Institute Genome Sequencing Center for Infectious Disease"/>
            <person name="Wu L."/>
            <person name="Ma J."/>
        </authorList>
    </citation>
    <scope>NUCLEOTIDE SEQUENCE [LARGE SCALE GENOMIC DNA]</scope>
    <source>
        <strain evidence="4">JCM 11650</strain>
    </source>
</reference>
<feature type="compositionally biased region" description="Polar residues" evidence="1">
    <location>
        <begin position="1"/>
        <end position="14"/>
    </location>
</feature>
<feature type="region of interest" description="Disordered" evidence="1">
    <location>
        <begin position="1"/>
        <end position="22"/>
    </location>
</feature>
<keyword evidence="2" id="KW-0812">Transmembrane</keyword>
<feature type="transmembrane region" description="Helical" evidence="2">
    <location>
        <begin position="219"/>
        <end position="244"/>
    </location>
</feature>
<evidence type="ECO:0008006" key="5">
    <source>
        <dbReference type="Google" id="ProtNLM"/>
    </source>
</evidence>
<evidence type="ECO:0000313" key="3">
    <source>
        <dbReference type="EMBL" id="MFD1833671.1"/>
    </source>
</evidence>
<organism evidence="3 4">
    <name type="scientific">Brachybacterium rhamnosum</name>
    <dbReference type="NCBI Taxonomy" id="173361"/>
    <lineage>
        <taxon>Bacteria</taxon>
        <taxon>Bacillati</taxon>
        <taxon>Actinomycetota</taxon>
        <taxon>Actinomycetes</taxon>
        <taxon>Micrococcales</taxon>
        <taxon>Dermabacteraceae</taxon>
        <taxon>Brachybacterium</taxon>
    </lineage>
</organism>
<keyword evidence="2" id="KW-1133">Transmembrane helix</keyword>
<evidence type="ECO:0000256" key="2">
    <source>
        <dbReference type="SAM" id="Phobius"/>
    </source>
</evidence>
<comment type="caution">
    <text evidence="3">The sequence shown here is derived from an EMBL/GenBank/DDBJ whole genome shotgun (WGS) entry which is preliminary data.</text>
</comment>
<protein>
    <recommendedName>
        <fullName evidence="5">Integral membrane protein</fullName>
    </recommendedName>
</protein>
<name>A0ABW4PW91_9MICO</name>
<dbReference type="EMBL" id="JBHUFL010000001">
    <property type="protein sequence ID" value="MFD1833671.1"/>
    <property type="molecule type" value="Genomic_DNA"/>
</dbReference>
<dbReference type="Proteomes" id="UP001597280">
    <property type="component" value="Unassembled WGS sequence"/>
</dbReference>
<keyword evidence="4" id="KW-1185">Reference proteome</keyword>
<evidence type="ECO:0000313" key="4">
    <source>
        <dbReference type="Proteomes" id="UP001597280"/>
    </source>
</evidence>
<feature type="transmembrane region" description="Helical" evidence="2">
    <location>
        <begin position="256"/>
        <end position="279"/>
    </location>
</feature>
<sequence>MSGTAGSTHPTGPTGSARHLRHAAGGPELGAAMRRQTARLRAEAASDAQPRDRAAADATVLAAWLSPGQRERYAPSLRAVGDLDAFVSRLAEERRVVLEEGAEPVGDEIGSAAQAEDAARQTGLRVLEGVAVTALLLLVVLAAVTTLRGPAPPAELAVRVGPLLAGAVLALVVAAVAASLAVHRRSRAMLDWAVARPGQLGRGVPVRHPLQRASAPTELAISLGLGALLVASVLSVFVGAALLLVDLLLRKGLLGLAPTLTLLVAGAVGLVVVVALGALRSRRTELLLRRGQAIEWRAEGWFDEDPAAREPGGDEAV</sequence>
<evidence type="ECO:0000256" key="1">
    <source>
        <dbReference type="SAM" id="MobiDB-lite"/>
    </source>
</evidence>